<protein>
    <submittedName>
        <fullName evidence="2">AAA family ATPase</fullName>
    </submittedName>
</protein>
<evidence type="ECO:0000259" key="1">
    <source>
        <dbReference type="SMART" id="SM00382"/>
    </source>
</evidence>
<sequence>MEISAPDLNPIDLGGVKIMKLGQESGRTEIPLAPLERLSGEYVSLGQDIEYYEKLGTLPKAMRDAYLEAMNDAIASSETRERAEQYTAWEISLLRFGEAQHVLETAVEFIGGGSARARQRASFSYVDPSSGSEVQFNFDDTGPVPGRCNALIGYNGAGKTRLLAEIARLVSKVGANSQLTKGSPHLTGEDRTFAAVVAVSYSAFDTFKLPEIDSLQGSTDDKRGKTEFFGYTYCGLRRIVGAQSLEPELKSISEIDREFLRALEFTLNSKGANVVRRALQIIGAEPSFGRIGIRPDEWVDDPSEAATSIRELSTGHKIVLNIVVQLAAHLRKRSLVLLDEPESHLHPPLLAALLKASQYLLEEFDSFGLIATHSPVVLQEVPASSVRVLNRIGSRTTVQTPTIETFGSNIGEITRHVFSLDSSSTDYQGVLRELAQSRSEADLEQIFPMGLSAQAHALFLRFSNRGG</sequence>
<feature type="domain" description="AAA+ ATPase" evidence="1">
    <location>
        <begin position="145"/>
        <end position="393"/>
    </location>
</feature>
<keyword evidence="3" id="KW-1185">Reference proteome</keyword>
<proteinExistence type="predicted"/>
<dbReference type="Pfam" id="PF13304">
    <property type="entry name" value="AAA_21"/>
    <property type="match status" value="1"/>
</dbReference>
<gene>
    <name evidence="2" type="ORF">H9641_09620</name>
</gene>
<name>A0ABR8TZU1_9CELL</name>
<reference evidence="2 3" key="1">
    <citation type="submission" date="2020-08" db="EMBL/GenBank/DDBJ databases">
        <title>A Genomic Blueprint of the Chicken Gut Microbiome.</title>
        <authorList>
            <person name="Gilroy R."/>
            <person name="Ravi A."/>
            <person name="Getino M."/>
            <person name="Pursley I."/>
            <person name="Horton D.L."/>
            <person name="Alikhan N.-F."/>
            <person name="Baker D."/>
            <person name="Gharbi K."/>
            <person name="Hall N."/>
            <person name="Watson M."/>
            <person name="Adriaenssens E.M."/>
            <person name="Foster-Nyarko E."/>
            <person name="Jarju S."/>
            <person name="Secka A."/>
            <person name="Antonio M."/>
            <person name="Oren A."/>
            <person name="Chaudhuri R."/>
            <person name="La Ragione R.M."/>
            <person name="Hildebrand F."/>
            <person name="Pallen M.J."/>
        </authorList>
    </citation>
    <scope>NUCLEOTIDE SEQUENCE [LARGE SCALE GENOMIC DNA]</scope>
    <source>
        <strain evidence="2 3">Sa2CUA9</strain>
    </source>
</reference>
<dbReference type="InterPro" id="IPR003593">
    <property type="entry name" value="AAA+_ATPase"/>
</dbReference>
<organism evidence="2 3">
    <name type="scientific">Oerskovia merdavium</name>
    <dbReference type="NCBI Taxonomy" id="2762227"/>
    <lineage>
        <taxon>Bacteria</taxon>
        <taxon>Bacillati</taxon>
        <taxon>Actinomycetota</taxon>
        <taxon>Actinomycetes</taxon>
        <taxon>Micrococcales</taxon>
        <taxon>Cellulomonadaceae</taxon>
        <taxon>Oerskovia</taxon>
    </lineage>
</organism>
<dbReference type="PANTHER" id="PTHR43581:SF4">
    <property type="entry name" value="ATP_GTP PHOSPHATASE"/>
    <property type="match status" value="1"/>
</dbReference>
<dbReference type="PANTHER" id="PTHR43581">
    <property type="entry name" value="ATP/GTP PHOSPHATASE"/>
    <property type="match status" value="1"/>
</dbReference>
<dbReference type="EMBL" id="JACSQF010000008">
    <property type="protein sequence ID" value="MBD7980968.1"/>
    <property type="molecule type" value="Genomic_DNA"/>
</dbReference>
<dbReference type="SMART" id="SM00382">
    <property type="entry name" value="AAA"/>
    <property type="match status" value="1"/>
</dbReference>
<dbReference type="Proteomes" id="UP000655570">
    <property type="component" value="Unassembled WGS sequence"/>
</dbReference>
<accession>A0ABR8TZU1</accession>
<dbReference type="InterPro" id="IPR003959">
    <property type="entry name" value="ATPase_AAA_core"/>
</dbReference>
<dbReference type="InterPro" id="IPR027417">
    <property type="entry name" value="P-loop_NTPase"/>
</dbReference>
<comment type="caution">
    <text evidence="2">The sequence shown here is derived from an EMBL/GenBank/DDBJ whole genome shotgun (WGS) entry which is preliminary data.</text>
</comment>
<evidence type="ECO:0000313" key="3">
    <source>
        <dbReference type="Proteomes" id="UP000655570"/>
    </source>
</evidence>
<dbReference type="SUPFAM" id="SSF52540">
    <property type="entry name" value="P-loop containing nucleoside triphosphate hydrolases"/>
    <property type="match status" value="1"/>
</dbReference>
<dbReference type="InterPro" id="IPR051396">
    <property type="entry name" value="Bact_Antivir_Def_Nuclease"/>
</dbReference>
<dbReference type="Gene3D" id="3.40.50.300">
    <property type="entry name" value="P-loop containing nucleotide triphosphate hydrolases"/>
    <property type="match status" value="1"/>
</dbReference>
<evidence type="ECO:0000313" key="2">
    <source>
        <dbReference type="EMBL" id="MBD7980968.1"/>
    </source>
</evidence>
<dbReference type="RefSeq" id="WP_191803176.1">
    <property type="nucleotide sequence ID" value="NZ_JACSQF010000008.1"/>
</dbReference>